<organism evidence="2">
    <name type="scientific">Pseudomonas putida</name>
    <name type="common">Arthrobacter siderocapsulatus</name>
    <dbReference type="NCBI Taxonomy" id="303"/>
    <lineage>
        <taxon>Bacteria</taxon>
        <taxon>Pseudomonadati</taxon>
        <taxon>Pseudomonadota</taxon>
        <taxon>Gammaproteobacteria</taxon>
        <taxon>Pseudomonadales</taxon>
        <taxon>Pseudomonadaceae</taxon>
        <taxon>Pseudomonas</taxon>
    </lineage>
</organism>
<evidence type="ECO:0000256" key="1">
    <source>
        <dbReference type="SAM" id="Phobius"/>
    </source>
</evidence>
<evidence type="ECO:0000313" key="2">
    <source>
        <dbReference type="EMBL" id="ALG76480.1"/>
    </source>
</evidence>
<accession>A0A0N9MWP7</accession>
<sequence>MTKLEAAQLILPLVIGYFSVKDERLVDLKMFAFRCAMVVFITCQIHSIYILLTHSQLEFWLRYMALNIAAVGLLVLCTGAWVFNKYLRAELMNGVKRG</sequence>
<keyword evidence="1" id="KW-0812">Transmembrane</keyword>
<keyword evidence="1" id="KW-0472">Membrane</keyword>
<reference evidence="2" key="2">
    <citation type="submission" date="2015-01" db="EMBL/GenBank/DDBJ databases">
        <authorList>
            <person name="Xiang T."/>
            <person name="Song Y."/>
            <person name="Huang L."/>
            <person name="Wang B."/>
            <person name="Wu P."/>
        </authorList>
    </citation>
    <scope>NUCLEOTIDE SEQUENCE</scope>
    <source>
        <strain evidence="2">BW11M1</strain>
    </source>
</reference>
<keyword evidence="1" id="KW-1133">Transmembrane helix</keyword>
<protein>
    <submittedName>
        <fullName evidence="2">Putative membrane protein</fullName>
    </submittedName>
</protein>
<feature type="transmembrane region" description="Helical" evidence="1">
    <location>
        <begin position="64"/>
        <end position="83"/>
    </location>
</feature>
<reference evidence="2" key="1">
    <citation type="journal article" date="2015" name="Genome Biol. Evol.">
        <title>Different Ancestries of R Tailocins in Rhizospheric Pseudomonas Isolates.</title>
        <authorList>
            <person name="Ghequire M.G."/>
            <person name="Dillen Y."/>
            <person name="Lambrichts I."/>
            <person name="Proost P."/>
            <person name="Wattiez R."/>
            <person name="De Mot R."/>
        </authorList>
    </citation>
    <scope>NUCLEOTIDE SEQUENCE</scope>
    <source>
        <strain evidence="2">BW11M1</strain>
    </source>
</reference>
<proteinExistence type="predicted"/>
<feature type="transmembrane region" description="Helical" evidence="1">
    <location>
        <begin position="31"/>
        <end position="52"/>
    </location>
</feature>
<dbReference type="EMBL" id="KP698091">
    <property type="protein sequence ID" value="ALG76480.1"/>
    <property type="molecule type" value="Genomic_DNA"/>
</dbReference>
<dbReference type="AlphaFoldDB" id="A0A0N9MWP7"/>
<name>A0A0N9MWP7_PSEPU</name>